<keyword evidence="6 13" id="KW-0547">Nucleotide-binding</keyword>
<evidence type="ECO:0000313" key="17">
    <source>
        <dbReference type="Proteomes" id="UP000271241"/>
    </source>
</evidence>
<dbReference type="SUPFAM" id="SSF52374">
    <property type="entry name" value="Nucleotidylyl transferase"/>
    <property type="match status" value="1"/>
</dbReference>
<dbReference type="Pfam" id="PF00133">
    <property type="entry name" value="tRNA-synt_1"/>
    <property type="match status" value="1"/>
</dbReference>
<keyword evidence="17" id="KW-1185">Reference proteome</keyword>
<dbReference type="Gene3D" id="3.90.740.10">
    <property type="entry name" value="Valyl/Leucyl/Isoleucyl-tRNA synthetase, editing domain"/>
    <property type="match status" value="1"/>
</dbReference>
<gene>
    <name evidence="16" type="ORF">THASP1DRAFT_34401</name>
</gene>
<dbReference type="InterPro" id="IPR014729">
    <property type="entry name" value="Rossmann-like_a/b/a_fold"/>
</dbReference>
<dbReference type="Pfam" id="PF08264">
    <property type="entry name" value="Anticodon_1"/>
    <property type="match status" value="1"/>
</dbReference>
<dbReference type="InterPro" id="IPR023585">
    <property type="entry name" value="Ile-tRNA-ligase_type1"/>
</dbReference>
<dbReference type="InterPro" id="IPR001412">
    <property type="entry name" value="aa-tRNA-synth_I_CS"/>
</dbReference>
<dbReference type="GO" id="GO:0006428">
    <property type="term" value="P:isoleucyl-tRNA aminoacylation"/>
    <property type="evidence" value="ECO:0007669"/>
    <property type="project" value="InterPro"/>
</dbReference>
<dbReference type="GO" id="GO:0002161">
    <property type="term" value="F:aminoacyl-tRNA deacylase activity"/>
    <property type="evidence" value="ECO:0007669"/>
    <property type="project" value="InterPro"/>
</dbReference>
<dbReference type="Gene3D" id="1.10.730.20">
    <property type="match status" value="1"/>
</dbReference>
<dbReference type="InterPro" id="IPR050081">
    <property type="entry name" value="Ile-tRNA_ligase"/>
</dbReference>
<keyword evidence="5 13" id="KW-0436">Ligase</keyword>
<dbReference type="GO" id="GO:0005524">
    <property type="term" value="F:ATP binding"/>
    <property type="evidence" value="ECO:0007669"/>
    <property type="project" value="UniProtKB-KW"/>
</dbReference>
<accession>A0A4P9XTC9</accession>
<dbReference type="STRING" id="78915.A0A4P9XTC9"/>
<reference evidence="17" key="1">
    <citation type="journal article" date="2018" name="Nat. Microbiol.">
        <title>Leveraging single-cell genomics to expand the fungal tree of life.</title>
        <authorList>
            <person name="Ahrendt S.R."/>
            <person name="Quandt C.A."/>
            <person name="Ciobanu D."/>
            <person name="Clum A."/>
            <person name="Salamov A."/>
            <person name="Andreopoulos B."/>
            <person name="Cheng J.F."/>
            <person name="Woyke T."/>
            <person name="Pelin A."/>
            <person name="Henrissat B."/>
            <person name="Reynolds N.K."/>
            <person name="Benny G.L."/>
            <person name="Smith M.E."/>
            <person name="James T.Y."/>
            <person name="Grigoriev I.V."/>
        </authorList>
    </citation>
    <scope>NUCLEOTIDE SEQUENCE [LARGE SCALE GENOMIC DNA]</scope>
    <source>
        <strain evidence="17">RSA 1356</strain>
    </source>
</reference>
<sequence length="923" mass="103782">MLSVHRTLLQRRTLCRATGLSAHSVGYFARSFTGTAGRSASDAEKRYSNTLQLPRTDFPLRANAAQRDSQFRERCTDRLYQWQRERDASAPSFTLHDGPPYANGALHIGHAMNKILKDIILRYKVLRGYRVSYIPGWDCHGLPIEQKVLGQMRAEQRDALSPLDIRERARKCAMDAVELQRTQFRSWAIMGDWENSYLTLKPDYEARQLKIFQEMVRKGLIYRHYKPVYWSPSSKTALAEAELEYREDHQSRSVYVHYPVSALIWTTTPWTLPANRAIAIGSSMRYTLVRMPDTTGQLILVASDRLAALSHIWAGGEAPTVPISGDLCPILSGEHVTGESGTGLVHTAPAHGVEDFTLCQEHNISLINCGNAAGAEFNGLPILSKGTAAVIDWIKAKGMLVHEEQYTHSYPYDWRSKQPVILRATRQWFANVTSIRSTALSAVEETKMVPEAGRHRLVSYLHGRSEWCISRQRSWGVPIPVFYDVATDEPIMNDEVMDHVIKLVEKHGSSCWWGMSTEELMPESYRNNGKTYRRGMDTMDVWFDSGTSWSQLPAQGNGKPVADVYLEGSDQHRGWFQSSLLTSVSVNGKAPFGTLITHGFTLDEQGRKMSKSLGNTIEPGLIDKKKQPAYGTDVLRLWVASTEYVRDVAVGSTIIANIAESMRKFRGTARFMLGSLSDFSRENMVDYEQLLPVDQYMLQELNRFNTAVGDAYENFAFNKVVQELGRFTSSQLSAFYFELIKDRLYADGQDSASRRAAQTVLFHVLNIYVQALAPIACHLAEEVHSPQWNDAQLEADWRVLRDLRGQHNFLVEQARKEKLIKTSTQTDVELVVAASSPIHALLERYGAWRALASECVTVAGVSGKCSTLCLCTPQSLILATVADTQCQIILRRASTHKCPRCWNYWAAADNSLCARCASLPLAV</sequence>
<protein>
    <recommendedName>
        <fullName evidence="12">Isoleucine--tRNA ligase, mitochondrial</fullName>
        <ecNumber evidence="4">6.1.1.5</ecNumber>
    </recommendedName>
    <alternativeName>
        <fullName evidence="10">Isoleucyl-tRNA synthetase</fullName>
    </alternativeName>
</protein>
<evidence type="ECO:0000256" key="2">
    <source>
        <dbReference type="ARBA" id="ARBA00004496"/>
    </source>
</evidence>
<dbReference type="Gene3D" id="1.10.10.830">
    <property type="entry name" value="Ile-tRNA synthetase CP2 domain-like"/>
    <property type="match status" value="1"/>
</dbReference>
<evidence type="ECO:0000256" key="9">
    <source>
        <dbReference type="ARBA" id="ARBA00023146"/>
    </source>
</evidence>
<evidence type="ECO:0000256" key="4">
    <source>
        <dbReference type="ARBA" id="ARBA00013165"/>
    </source>
</evidence>
<evidence type="ECO:0000256" key="11">
    <source>
        <dbReference type="ARBA" id="ARBA00048359"/>
    </source>
</evidence>
<evidence type="ECO:0000259" key="14">
    <source>
        <dbReference type="Pfam" id="PF00133"/>
    </source>
</evidence>
<evidence type="ECO:0000256" key="13">
    <source>
        <dbReference type="RuleBase" id="RU363035"/>
    </source>
</evidence>
<evidence type="ECO:0000313" key="16">
    <source>
        <dbReference type="EMBL" id="RKP09434.1"/>
    </source>
</evidence>
<dbReference type="InterPro" id="IPR033708">
    <property type="entry name" value="Anticodon_Ile_BEm"/>
</dbReference>
<dbReference type="PANTHER" id="PTHR42765">
    <property type="entry name" value="SOLEUCYL-TRNA SYNTHETASE"/>
    <property type="match status" value="1"/>
</dbReference>
<dbReference type="GO" id="GO:0032543">
    <property type="term" value="P:mitochondrial translation"/>
    <property type="evidence" value="ECO:0007669"/>
    <property type="project" value="TreeGrafter"/>
</dbReference>
<dbReference type="GO" id="GO:0004822">
    <property type="term" value="F:isoleucine-tRNA ligase activity"/>
    <property type="evidence" value="ECO:0007669"/>
    <property type="project" value="UniProtKB-EC"/>
</dbReference>
<evidence type="ECO:0000259" key="15">
    <source>
        <dbReference type="Pfam" id="PF08264"/>
    </source>
</evidence>
<dbReference type="InterPro" id="IPR009080">
    <property type="entry name" value="tRNAsynth_Ia_anticodon-bd"/>
</dbReference>
<keyword evidence="8 13" id="KW-0648">Protein biosynthesis</keyword>
<organism evidence="16 17">
    <name type="scientific">Thamnocephalis sphaerospora</name>
    <dbReference type="NCBI Taxonomy" id="78915"/>
    <lineage>
        <taxon>Eukaryota</taxon>
        <taxon>Fungi</taxon>
        <taxon>Fungi incertae sedis</taxon>
        <taxon>Zoopagomycota</taxon>
        <taxon>Zoopagomycotina</taxon>
        <taxon>Zoopagomycetes</taxon>
        <taxon>Zoopagales</taxon>
        <taxon>Sigmoideomycetaceae</taxon>
        <taxon>Thamnocephalis</taxon>
    </lineage>
</organism>
<dbReference type="InterPro" id="IPR013155">
    <property type="entry name" value="M/V/L/I-tRNA-synth_anticd-bd"/>
</dbReference>
<proteinExistence type="inferred from homology"/>
<comment type="subcellular location">
    <subcellularLocation>
        <location evidence="2">Cytoplasm</location>
    </subcellularLocation>
    <subcellularLocation>
        <location evidence="1">Mitochondrion</location>
    </subcellularLocation>
</comment>
<dbReference type="CDD" id="cd00818">
    <property type="entry name" value="IleRS_core"/>
    <property type="match status" value="1"/>
</dbReference>
<feature type="domain" description="Aminoacyl-tRNA synthetase class Ia" evidence="14">
    <location>
        <begin position="78"/>
        <end position="649"/>
    </location>
</feature>
<evidence type="ECO:0000256" key="3">
    <source>
        <dbReference type="ARBA" id="ARBA00005594"/>
    </source>
</evidence>
<evidence type="ECO:0000256" key="12">
    <source>
        <dbReference type="ARBA" id="ARBA00068280"/>
    </source>
</evidence>
<dbReference type="CDD" id="cd07960">
    <property type="entry name" value="Anticodon_Ia_Ile_BEm"/>
    <property type="match status" value="1"/>
</dbReference>
<feature type="domain" description="Methionyl/Valyl/Leucyl/Isoleucyl-tRNA synthetase anticodon-binding" evidence="15">
    <location>
        <begin position="694"/>
        <end position="829"/>
    </location>
</feature>
<keyword evidence="9 13" id="KW-0030">Aminoacyl-tRNA synthetase</keyword>
<evidence type="ECO:0000256" key="10">
    <source>
        <dbReference type="ARBA" id="ARBA00032665"/>
    </source>
</evidence>
<evidence type="ECO:0000256" key="5">
    <source>
        <dbReference type="ARBA" id="ARBA00022598"/>
    </source>
</evidence>
<dbReference type="HAMAP" id="MF_02002">
    <property type="entry name" value="Ile_tRNA_synth_type1"/>
    <property type="match status" value="1"/>
</dbReference>
<dbReference type="InterPro" id="IPR002300">
    <property type="entry name" value="aa-tRNA-synth_Ia"/>
</dbReference>
<dbReference type="PRINTS" id="PR00984">
    <property type="entry name" value="TRNASYNTHILE"/>
</dbReference>
<keyword evidence="7 13" id="KW-0067">ATP-binding</keyword>
<dbReference type="OrthoDB" id="10264412at2759"/>
<dbReference type="AlphaFoldDB" id="A0A4P9XTC9"/>
<dbReference type="InterPro" id="IPR002301">
    <property type="entry name" value="Ile-tRNA-ligase"/>
</dbReference>
<evidence type="ECO:0000256" key="7">
    <source>
        <dbReference type="ARBA" id="ARBA00022840"/>
    </source>
</evidence>
<dbReference type="GO" id="GO:0005739">
    <property type="term" value="C:mitochondrion"/>
    <property type="evidence" value="ECO:0007669"/>
    <property type="project" value="UniProtKB-SubCell"/>
</dbReference>
<name>A0A4P9XTC9_9FUNG</name>
<dbReference type="InterPro" id="IPR009008">
    <property type="entry name" value="Val/Leu/Ile-tRNA-synth_edit"/>
</dbReference>
<dbReference type="EMBL" id="KZ992514">
    <property type="protein sequence ID" value="RKP09434.1"/>
    <property type="molecule type" value="Genomic_DNA"/>
</dbReference>
<comment type="similarity">
    <text evidence="3 13">Belongs to the class-I aminoacyl-tRNA synthetase family.</text>
</comment>
<evidence type="ECO:0000256" key="6">
    <source>
        <dbReference type="ARBA" id="ARBA00022741"/>
    </source>
</evidence>
<dbReference type="SUPFAM" id="SSF47323">
    <property type="entry name" value="Anticodon-binding domain of a subclass of class I aminoacyl-tRNA synthetases"/>
    <property type="match status" value="1"/>
</dbReference>
<dbReference type="GO" id="GO:0000049">
    <property type="term" value="F:tRNA binding"/>
    <property type="evidence" value="ECO:0007669"/>
    <property type="project" value="InterPro"/>
</dbReference>
<dbReference type="FunFam" id="3.40.50.620:FF:000111">
    <property type="entry name" value="Mitochondrial isoleucyl-tRNA synthetase"/>
    <property type="match status" value="1"/>
</dbReference>
<dbReference type="Proteomes" id="UP000271241">
    <property type="component" value="Unassembled WGS sequence"/>
</dbReference>
<comment type="catalytic activity">
    <reaction evidence="11">
        <text>tRNA(Ile) + L-isoleucine + ATP = L-isoleucyl-tRNA(Ile) + AMP + diphosphate</text>
        <dbReference type="Rhea" id="RHEA:11060"/>
        <dbReference type="Rhea" id="RHEA-COMP:9666"/>
        <dbReference type="Rhea" id="RHEA-COMP:9695"/>
        <dbReference type="ChEBI" id="CHEBI:30616"/>
        <dbReference type="ChEBI" id="CHEBI:33019"/>
        <dbReference type="ChEBI" id="CHEBI:58045"/>
        <dbReference type="ChEBI" id="CHEBI:78442"/>
        <dbReference type="ChEBI" id="CHEBI:78528"/>
        <dbReference type="ChEBI" id="CHEBI:456215"/>
        <dbReference type="EC" id="6.1.1.5"/>
    </reaction>
</comment>
<evidence type="ECO:0000256" key="1">
    <source>
        <dbReference type="ARBA" id="ARBA00004173"/>
    </source>
</evidence>
<dbReference type="Gene3D" id="3.40.50.620">
    <property type="entry name" value="HUPs"/>
    <property type="match status" value="2"/>
</dbReference>
<evidence type="ECO:0000256" key="8">
    <source>
        <dbReference type="ARBA" id="ARBA00022917"/>
    </source>
</evidence>
<dbReference type="PROSITE" id="PS00178">
    <property type="entry name" value="AA_TRNA_LIGASE_I"/>
    <property type="match status" value="1"/>
</dbReference>
<dbReference type="PANTHER" id="PTHR42765:SF1">
    <property type="entry name" value="ISOLEUCINE--TRNA LIGASE, MITOCHONDRIAL"/>
    <property type="match status" value="1"/>
</dbReference>
<dbReference type="EC" id="6.1.1.5" evidence="4"/>
<dbReference type="SUPFAM" id="SSF50677">
    <property type="entry name" value="ValRS/IleRS/LeuRS editing domain"/>
    <property type="match status" value="1"/>
</dbReference>